<sequence>MLDTNICVHYLKGEHALEAKVTAVGLRNCFISELTIAEMLYGLAKCEPAYAAQQRQYITKLQRLFNTRLLPMATAFELYGPEKVRLLEQVRQGALGKYPGELDVLIACSALAHQLALVTRNTKDFAAIVGLPLENWIDNP</sequence>
<feature type="domain" description="PIN" evidence="8">
    <location>
        <begin position="1"/>
        <end position="128"/>
    </location>
</feature>
<proteinExistence type="inferred from homology"/>
<gene>
    <name evidence="9" type="ORF">D0T11_17640</name>
</gene>
<comment type="cofactor">
    <cofactor evidence="1">
        <name>Mg(2+)</name>
        <dbReference type="ChEBI" id="CHEBI:18420"/>
    </cofactor>
</comment>
<dbReference type="Pfam" id="PF01850">
    <property type="entry name" value="PIN"/>
    <property type="match status" value="1"/>
</dbReference>
<dbReference type="InterPro" id="IPR050556">
    <property type="entry name" value="Type_II_TA_system_RNase"/>
</dbReference>
<keyword evidence="5" id="KW-0378">Hydrolase</keyword>
<evidence type="ECO:0000256" key="6">
    <source>
        <dbReference type="ARBA" id="ARBA00022842"/>
    </source>
</evidence>
<dbReference type="SUPFAM" id="SSF88723">
    <property type="entry name" value="PIN domain-like"/>
    <property type="match status" value="1"/>
</dbReference>
<dbReference type="Proteomes" id="UP000284250">
    <property type="component" value="Unassembled WGS sequence"/>
</dbReference>
<organism evidence="9 10">
    <name type="scientific">Hymenobacter rubripertinctus</name>
    <dbReference type="NCBI Taxonomy" id="2029981"/>
    <lineage>
        <taxon>Bacteria</taxon>
        <taxon>Pseudomonadati</taxon>
        <taxon>Bacteroidota</taxon>
        <taxon>Cytophagia</taxon>
        <taxon>Cytophagales</taxon>
        <taxon>Hymenobacteraceae</taxon>
        <taxon>Hymenobacter</taxon>
    </lineage>
</organism>
<dbReference type="GO" id="GO:0046872">
    <property type="term" value="F:metal ion binding"/>
    <property type="evidence" value="ECO:0007669"/>
    <property type="project" value="UniProtKB-KW"/>
</dbReference>
<dbReference type="InterPro" id="IPR029060">
    <property type="entry name" value="PIN-like_dom_sf"/>
</dbReference>
<keyword evidence="2" id="KW-1277">Toxin-antitoxin system</keyword>
<comment type="caution">
    <text evidence="9">The sequence shown here is derived from an EMBL/GenBank/DDBJ whole genome shotgun (WGS) entry which is preliminary data.</text>
</comment>
<evidence type="ECO:0000259" key="8">
    <source>
        <dbReference type="Pfam" id="PF01850"/>
    </source>
</evidence>
<evidence type="ECO:0000256" key="3">
    <source>
        <dbReference type="ARBA" id="ARBA00022722"/>
    </source>
</evidence>
<dbReference type="PANTHER" id="PTHR33653">
    <property type="entry name" value="RIBONUCLEASE VAPC2"/>
    <property type="match status" value="1"/>
</dbReference>
<name>A0A418QP46_9BACT</name>
<dbReference type="OrthoDB" id="9796690at2"/>
<dbReference type="InterPro" id="IPR002716">
    <property type="entry name" value="PIN_dom"/>
</dbReference>
<keyword evidence="6" id="KW-0460">Magnesium</keyword>
<dbReference type="EMBL" id="QYCN01000034">
    <property type="protein sequence ID" value="RIY06944.1"/>
    <property type="molecule type" value="Genomic_DNA"/>
</dbReference>
<dbReference type="GO" id="GO:0016787">
    <property type="term" value="F:hydrolase activity"/>
    <property type="evidence" value="ECO:0007669"/>
    <property type="project" value="UniProtKB-KW"/>
</dbReference>
<keyword evidence="10" id="KW-1185">Reference proteome</keyword>
<reference evidence="9 10" key="1">
    <citation type="submission" date="2018-09" db="EMBL/GenBank/DDBJ databases">
        <authorList>
            <person name="Zeman M."/>
            <person name="Pardy F."/>
        </authorList>
    </citation>
    <scope>NUCLEOTIDE SEQUENCE [LARGE SCALE GENOMIC DNA]</scope>
    <source>
        <strain evidence="9 10">CCM 8852</strain>
    </source>
</reference>
<protein>
    <submittedName>
        <fullName evidence="9">Type II toxin-antitoxin system VapC family toxin</fullName>
    </submittedName>
</protein>
<keyword evidence="3" id="KW-0540">Nuclease</keyword>
<dbReference type="AlphaFoldDB" id="A0A418QP46"/>
<evidence type="ECO:0000256" key="2">
    <source>
        <dbReference type="ARBA" id="ARBA00022649"/>
    </source>
</evidence>
<evidence type="ECO:0000256" key="5">
    <source>
        <dbReference type="ARBA" id="ARBA00022801"/>
    </source>
</evidence>
<evidence type="ECO:0000256" key="1">
    <source>
        <dbReference type="ARBA" id="ARBA00001946"/>
    </source>
</evidence>
<evidence type="ECO:0000313" key="10">
    <source>
        <dbReference type="Proteomes" id="UP000284250"/>
    </source>
</evidence>
<comment type="similarity">
    <text evidence="7">Belongs to the PINc/VapC protein family.</text>
</comment>
<evidence type="ECO:0000256" key="4">
    <source>
        <dbReference type="ARBA" id="ARBA00022723"/>
    </source>
</evidence>
<dbReference type="GO" id="GO:0004518">
    <property type="term" value="F:nuclease activity"/>
    <property type="evidence" value="ECO:0007669"/>
    <property type="project" value="UniProtKB-KW"/>
</dbReference>
<evidence type="ECO:0000256" key="7">
    <source>
        <dbReference type="ARBA" id="ARBA00038093"/>
    </source>
</evidence>
<dbReference type="Gene3D" id="3.40.50.1010">
    <property type="entry name" value="5'-nuclease"/>
    <property type="match status" value="1"/>
</dbReference>
<keyword evidence="4" id="KW-0479">Metal-binding</keyword>
<dbReference type="PANTHER" id="PTHR33653:SF1">
    <property type="entry name" value="RIBONUCLEASE VAPC2"/>
    <property type="match status" value="1"/>
</dbReference>
<evidence type="ECO:0000313" key="9">
    <source>
        <dbReference type="EMBL" id="RIY06944.1"/>
    </source>
</evidence>
<accession>A0A418QP46</accession>
<reference evidence="9 10" key="2">
    <citation type="submission" date="2019-01" db="EMBL/GenBank/DDBJ databases">
        <title>Hymenobacter humicola sp. nov., isolated from soils in Antarctica.</title>
        <authorList>
            <person name="Sedlacek I."/>
            <person name="Holochova P."/>
            <person name="Kralova S."/>
            <person name="Pantucek R."/>
            <person name="Stankova E."/>
            <person name="Vrbovska V."/>
            <person name="Kristofova L."/>
            <person name="Svec P."/>
            <person name="Busse H.-J."/>
        </authorList>
    </citation>
    <scope>NUCLEOTIDE SEQUENCE [LARGE SCALE GENOMIC DNA]</scope>
    <source>
        <strain evidence="9 10">CCM 8852</strain>
    </source>
</reference>